<keyword evidence="4 7" id="KW-0472">Membrane</keyword>
<feature type="region of interest" description="Disordered" evidence="6">
    <location>
        <begin position="822"/>
        <end position="847"/>
    </location>
</feature>
<keyword evidence="2 7" id="KW-0812">Transmembrane</keyword>
<feature type="region of interest" description="Disordered" evidence="6">
    <location>
        <begin position="1"/>
        <end position="30"/>
    </location>
</feature>
<evidence type="ECO:0000256" key="6">
    <source>
        <dbReference type="SAM" id="MobiDB-lite"/>
    </source>
</evidence>
<comment type="similarity">
    <text evidence="5">Belongs to the palH/RIM21 family.</text>
</comment>
<dbReference type="InterPro" id="IPR014844">
    <property type="entry name" value="PalH"/>
</dbReference>
<feature type="transmembrane region" description="Helical" evidence="7">
    <location>
        <begin position="494"/>
        <end position="513"/>
    </location>
</feature>
<name>A0AAD5RI39_9PEZI</name>
<organism evidence="8 9">
    <name type="scientific">Zalerion maritima</name>
    <dbReference type="NCBI Taxonomy" id="339359"/>
    <lineage>
        <taxon>Eukaryota</taxon>
        <taxon>Fungi</taxon>
        <taxon>Dikarya</taxon>
        <taxon>Ascomycota</taxon>
        <taxon>Pezizomycotina</taxon>
        <taxon>Sordariomycetes</taxon>
        <taxon>Lulworthiomycetidae</taxon>
        <taxon>Lulworthiales</taxon>
        <taxon>Lulworthiaceae</taxon>
        <taxon>Zalerion</taxon>
    </lineage>
</organism>
<feature type="transmembrane region" description="Helical" evidence="7">
    <location>
        <begin position="284"/>
        <end position="303"/>
    </location>
</feature>
<feature type="region of interest" description="Disordered" evidence="6">
    <location>
        <begin position="611"/>
        <end position="803"/>
    </location>
</feature>
<feature type="compositionally biased region" description="Basic and acidic residues" evidence="6">
    <location>
        <begin position="14"/>
        <end position="23"/>
    </location>
</feature>
<feature type="compositionally biased region" description="Polar residues" evidence="6">
    <location>
        <begin position="622"/>
        <end position="644"/>
    </location>
</feature>
<dbReference type="GO" id="GO:0071467">
    <property type="term" value="P:cellular response to pH"/>
    <property type="evidence" value="ECO:0007669"/>
    <property type="project" value="TreeGrafter"/>
</dbReference>
<feature type="compositionally biased region" description="Low complexity" evidence="6">
    <location>
        <begin position="916"/>
        <end position="932"/>
    </location>
</feature>
<dbReference type="Proteomes" id="UP001201980">
    <property type="component" value="Unassembled WGS sequence"/>
</dbReference>
<dbReference type="Pfam" id="PF08733">
    <property type="entry name" value="PalH"/>
    <property type="match status" value="1"/>
</dbReference>
<comment type="subcellular location">
    <subcellularLocation>
        <location evidence="1">Membrane</location>
        <topology evidence="1">Multi-pass membrane protein</topology>
    </subcellularLocation>
</comment>
<reference evidence="8" key="1">
    <citation type="submission" date="2022-07" db="EMBL/GenBank/DDBJ databases">
        <title>Draft genome sequence of Zalerion maritima ATCC 34329, a (micro)plastics degrading marine fungus.</title>
        <authorList>
            <person name="Paco A."/>
            <person name="Goncalves M.F.M."/>
            <person name="Rocha-Santos T.A.P."/>
            <person name="Alves A."/>
        </authorList>
    </citation>
    <scope>NUCLEOTIDE SEQUENCE</scope>
    <source>
        <strain evidence="8">ATCC 34329</strain>
    </source>
</reference>
<evidence type="ECO:0000256" key="5">
    <source>
        <dbReference type="ARBA" id="ARBA00038109"/>
    </source>
</evidence>
<feature type="transmembrane region" description="Helical" evidence="7">
    <location>
        <begin position="453"/>
        <end position="474"/>
    </location>
</feature>
<dbReference type="PANTHER" id="PTHR35779">
    <property type="entry name" value="PH-RESPONSE REGULATOR PROTEIN PALH/RIM21"/>
    <property type="match status" value="1"/>
</dbReference>
<comment type="caution">
    <text evidence="8">The sequence shown here is derived from an EMBL/GenBank/DDBJ whole genome shotgun (WGS) entry which is preliminary data.</text>
</comment>
<evidence type="ECO:0000256" key="7">
    <source>
        <dbReference type="SAM" id="Phobius"/>
    </source>
</evidence>
<dbReference type="GO" id="GO:0005886">
    <property type="term" value="C:plasma membrane"/>
    <property type="evidence" value="ECO:0007669"/>
    <property type="project" value="TreeGrafter"/>
</dbReference>
<evidence type="ECO:0000256" key="1">
    <source>
        <dbReference type="ARBA" id="ARBA00004141"/>
    </source>
</evidence>
<evidence type="ECO:0000256" key="2">
    <source>
        <dbReference type="ARBA" id="ARBA00022692"/>
    </source>
</evidence>
<evidence type="ECO:0000256" key="3">
    <source>
        <dbReference type="ARBA" id="ARBA00022989"/>
    </source>
</evidence>
<evidence type="ECO:0000313" key="8">
    <source>
        <dbReference type="EMBL" id="KAJ2894832.1"/>
    </source>
</evidence>
<dbReference type="AlphaFoldDB" id="A0AAD5RI39"/>
<dbReference type="PANTHER" id="PTHR35779:SF1">
    <property type="entry name" value="PH-RESPONSE REGULATOR PROTEIN PALH_RIM21"/>
    <property type="match status" value="1"/>
</dbReference>
<feature type="transmembrane region" description="Helical" evidence="7">
    <location>
        <begin position="414"/>
        <end position="433"/>
    </location>
</feature>
<protein>
    <submittedName>
        <fullName evidence="8">PalH/RIM21-domain-containing protein</fullName>
    </submittedName>
</protein>
<keyword evidence="9" id="KW-1185">Reference proteome</keyword>
<keyword evidence="3 7" id="KW-1133">Transmembrane helix</keyword>
<proteinExistence type="inferred from homology"/>
<evidence type="ECO:0000256" key="4">
    <source>
        <dbReference type="ARBA" id="ARBA00023136"/>
    </source>
</evidence>
<feature type="region of interest" description="Disordered" evidence="6">
    <location>
        <begin position="569"/>
        <end position="588"/>
    </location>
</feature>
<dbReference type="EMBL" id="JAKWBI020000453">
    <property type="protein sequence ID" value="KAJ2894832.1"/>
    <property type="molecule type" value="Genomic_DNA"/>
</dbReference>
<sequence>MRVAKTLEASNGKEVGENGHDGEIYSGRPSTVLPETNVEGNGFSPGRTSMPHRLDTVDNRTVAADLILQCHSTNHNDGATPRETKSEWSWMVSSSGVRRKEPPRLRFPFLNFIPTSKQIRDVPIAALPHKSHDDFNFHRIYAKHPSSSGRLSIQGLVNSAPRTDLLTPILSPLLETTFRRQSSPSSRTRSLPTPAAGRLNVDMATALVARDFCDPITLEVGGTLSVSGSDPVAVTETTVYTPACTTALAEPIVIAATSLNYDSDDLTYSDFRDPFYASTFPQCYALAATTVVAWMLVIVLVITPRSFLDGGVQVLGRRAGFTSSPSSASSIGGRPWLQKVAALTVAISLTIASAETFKEAELQYSWGVENAKTIQREVLGGTLLKIIRLISSTFLWVAQAQTLIRLFPRQREKVIITWCAAALISLDLIFDSLNSFLYSSVGNTSPNNFTQAIPALCYLFQLALGLLYAAWVIYYSIGKKRYAFYHNQMPNMPLVAFLSLIAIHVPVVFFILDISKPDFAGWGDYVRWVGAAAASVLVWEWVERIEALEREDKKDGVLGREILDGDDMLDDSSSRRKKEAYLDENGPGGLDGSNFVTRKLRKFWAAMPTPLAGRRGKAQSDAEGNSQFQEGQQLEDLSSTTAAGNDSRENGEFEPPLWPSRPAAARTPGGRTDTSSPSAGFDPYQSYGRVHSQPRAPSELTPDPLSRTNSRLSPPGQPISPTSDRHSPSSPPLPTGGAARQQALNRSPQIDLHEQSPPYQPQHIDALPDPSMEPADPPNEVAPHLQPGTQASGGIGRKTSKWNIKSRLEDYAATKVDQWKSKINNEPSTRHLPTVIIPPPPGPAIESPEIQEELASLHRSLSGPDTGWLQGRRSSLRNIDNPIIPGPMSAGFYPAAGPSSTAPSIDRQGERASTAPPGGQVPSYQQSSQQPQLPQPPDFDRVPSAPAEPPPAPAGRSTTPGAVYIEEQRRDMSPPRPPPPP</sequence>
<accession>A0AAD5RI39</accession>
<evidence type="ECO:0000313" key="9">
    <source>
        <dbReference type="Proteomes" id="UP001201980"/>
    </source>
</evidence>
<feature type="region of interest" description="Disordered" evidence="6">
    <location>
        <begin position="879"/>
        <end position="981"/>
    </location>
</feature>
<gene>
    <name evidence="8" type="ORF">MKZ38_007197</name>
</gene>